<dbReference type="EMBL" id="CAAKMV010000196">
    <property type="protein sequence ID" value="VIO64202.1"/>
    <property type="molecule type" value="Genomic_DNA"/>
</dbReference>
<gene>
    <name evidence="1" type="ORF">FUG_LOCUS562347</name>
</gene>
<dbReference type="AlphaFoldDB" id="A0A4E9EML8"/>
<name>A0A4E9EML8_GIBZA</name>
<evidence type="ECO:0000313" key="1">
    <source>
        <dbReference type="EMBL" id="VIO64202.1"/>
    </source>
</evidence>
<reference evidence="1" key="1">
    <citation type="submission" date="2019-04" db="EMBL/GenBank/DDBJ databases">
        <authorList>
            <person name="Melise S."/>
            <person name="Noan J."/>
            <person name="Okalmin O."/>
        </authorList>
    </citation>
    <scope>NUCLEOTIDE SEQUENCE</scope>
    <source>
        <strain evidence="1">FN9</strain>
    </source>
</reference>
<proteinExistence type="predicted"/>
<protein>
    <submittedName>
        <fullName evidence="1">Uncharacterized protein</fullName>
    </submittedName>
</protein>
<sequence>MRGSNPLRFTLYVSKLASTYRPCRYLAVLANTRSKYRRHQSRQCGSAFAVGLVQMLRKKHLMWLLDLSHKLSHGYPEAPLHQVAPNFINRAHVLSY</sequence>
<accession>A0A4E9EML8</accession>
<organism evidence="1">
    <name type="scientific">Gibberella zeae</name>
    <name type="common">Wheat head blight fungus</name>
    <name type="synonym">Fusarium graminearum</name>
    <dbReference type="NCBI Taxonomy" id="5518"/>
    <lineage>
        <taxon>Eukaryota</taxon>
        <taxon>Fungi</taxon>
        <taxon>Dikarya</taxon>
        <taxon>Ascomycota</taxon>
        <taxon>Pezizomycotina</taxon>
        <taxon>Sordariomycetes</taxon>
        <taxon>Hypocreomycetidae</taxon>
        <taxon>Hypocreales</taxon>
        <taxon>Nectriaceae</taxon>
        <taxon>Fusarium</taxon>
    </lineage>
</organism>